<evidence type="ECO:0000313" key="1">
    <source>
        <dbReference type="EnsemblPlants" id="MELO3C031932.2.1"/>
    </source>
</evidence>
<proteinExistence type="predicted"/>
<protein>
    <submittedName>
        <fullName evidence="1">Uncharacterized protein</fullName>
    </submittedName>
</protein>
<dbReference type="EnsemblPlants" id="MELO3C031932.2.1">
    <property type="protein sequence ID" value="MELO3C031932.2.1"/>
    <property type="gene ID" value="MELO3C031932.2"/>
</dbReference>
<name>A0A9I9ED82_CUCME</name>
<accession>A0A9I9ED82</accession>
<sequence>MFQEPLEQKNLANNLELVPLGLKLHVRLHLPHNYRPCSPPHQLIWMTLRWTKKI</sequence>
<dbReference type="AlphaFoldDB" id="A0A9I9ED82"/>
<reference evidence="1" key="1">
    <citation type="submission" date="2023-03" db="UniProtKB">
        <authorList>
            <consortium name="EnsemblPlants"/>
        </authorList>
    </citation>
    <scope>IDENTIFICATION</scope>
</reference>
<dbReference type="Gramene" id="MELO3C031932.2.1">
    <property type="protein sequence ID" value="MELO3C031932.2.1"/>
    <property type="gene ID" value="MELO3C031932.2"/>
</dbReference>
<organism evidence="1">
    <name type="scientific">Cucumis melo</name>
    <name type="common">Muskmelon</name>
    <dbReference type="NCBI Taxonomy" id="3656"/>
    <lineage>
        <taxon>Eukaryota</taxon>
        <taxon>Viridiplantae</taxon>
        <taxon>Streptophyta</taxon>
        <taxon>Embryophyta</taxon>
        <taxon>Tracheophyta</taxon>
        <taxon>Spermatophyta</taxon>
        <taxon>Magnoliopsida</taxon>
        <taxon>eudicotyledons</taxon>
        <taxon>Gunneridae</taxon>
        <taxon>Pentapetalae</taxon>
        <taxon>rosids</taxon>
        <taxon>fabids</taxon>
        <taxon>Cucurbitales</taxon>
        <taxon>Cucurbitaceae</taxon>
        <taxon>Benincaseae</taxon>
        <taxon>Cucumis</taxon>
    </lineage>
</organism>